<feature type="compositionally biased region" description="Polar residues" evidence="2">
    <location>
        <begin position="540"/>
        <end position="555"/>
    </location>
</feature>
<feature type="compositionally biased region" description="Basic and acidic residues" evidence="2">
    <location>
        <begin position="1546"/>
        <end position="1557"/>
    </location>
</feature>
<feature type="region of interest" description="Disordered" evidence="2">
    <location>
        <begin position="169"/>
        <end position="188"/>
    </location>
</feature>
<protein>
    <submittedName>
        <fullName evidence="3">BRCT domain protein</fullName>
    </submittedName>
</protein>
<feature type="compositionally biased region" description="Basic and acidic residues" evidence="2">
    <location>
        <begin position="484"/>
        <end position="522"/>
    </location>
</feature>
<comment type="caution">
    <text evidence="3">The sequence shown here is derived from an EMBL/GenBank/DDBJ whole genome shotgun (WGS) entry which is preliminary data.</text>
</comment>
<dbReference type="PANTHER" id="PTHR45615:SF80">
    <property type="entry name" value="GRIP DOMAIN-CONTAINING PROTEIN"/>
    <property type="match status" value="1"/>
</dbReference>
<feature type="compositionally biased region" description="Low complexity" evidence="2">
    <location>
        <begin position="47"/>
        <end position="56"/>
    </location>
</feature>
<dbReference type="PANTHER" id="PTHR45615">
    <property type="entry name" value="MYOSIN HEAVY CHAIN, NON-MUSCLE"/>
    <property type="match status" value="1"/>
</dbReference>
<feature type="compositionally biased region" description="Basic and acidic residues" evidence="2">
    <location>
        <begin position="68"/>
        <end position="82"/>
    </location>
</feature>
<dbReference type="Gene3D" id="1.20.5.1700">
    <property type="match status" value="1"/>
</dbReference>
<feature type="region of interest" description="Disordered" evidence="2">
    <location>
        <begin position="1920"/>
        <end position="2020"/>
    </location>
</feature>
<feature type="region of interest" description="Disordered" evidence="2">
    <location>
        <begin position="607"/>
        <end position="762"/>
    </location>
</feature>
<feature type="region of interest" description="Disordered" evidence="2">
    <location>
        <begin position="349"/>
        <end position="399"/>
    </location>
</feature>
<dbReference type="SUPFAM" id="SSF57997">
    <property type="entry name" value="Tropomyosin"/>
    <property type="match status" value="1"/>
</dbReference>
<reference evidence="3" key="1">
    <citation type="submission" date="2020-06" db="EMBL/GenBank/DDBJ databases">
        <authorList>
            <consortium name="Plant Systems Biology data submission"/>
        </authorList>
    </citation>
    <scope>NUCLEOTIDE SEQUENCE</scope>
    <source>
        <strain evidence="3">D6</strain>
    </source>
</reference>
<feature type="compositionally biased region" description="Basic and acidic residues" evidence="2">
    <location>
        <begin position="2007"/>
        <end position="2017"/>
    </location>
</feature>
<evidence type="ECO:0000256" key="1">
    <source>
        <dbReference type="SAM" id="Coils"/>
    </source>
</evidence>
<feature type="region of interest" description="Disordered" evidence="2">
    <location>
        <begin position="1781"/>
        <end position="1845"/>
    </location>
</feature>
<feature type="compositionally biased region" description="Basic and acidic residues" evidence="2">
    <location>
        <begin position="657"/>
        <end position="672"/>
    </location>
</feature>
<feature type="compositionally biased region" description="Basic and acidic residues" evidence="2">
    <location>
        <begin position="1602"/>
        <end position="1612"/>
    </location>
</feature>
<feature type="compositionally biased region" description="Low complexity" evidence="2">
    <location>
        <begin position="1617"/>
        <end position="1627"/>
    </location>
</feature>
<feature type="coiled-coil region" evidence="1">
    <location>
        <begin position="1017"/>
        <end position="1229"/>
    </location>
</feature>
<sequence>MEYSLLEIADAIEEISNNKARLLIGSGSVATCISSDTREIVQRIEQQMEQEQMSSSARRSRSDIGTSDSKDSSEIPFDERSSEISSPCQSSNQGKSSLFVEGRDDYERKQSRESESDARSDPSEPLTVPYIGDTRAQLMQPSGSYMYLKLKNDHSPMRSPTFARKLSIYDSSSSGSTESLEREVKMAKKSLQLPDIRKASSTDSDDTIDKLREYAESSIDDEFSNAAKSPTTTIGAQSPVISVATTEITEKTKNTITPKNSLEEFGSSSSSDASSIEDNSLKLALSTSRIHSGYLSPPPIVSSMHAMKHGGFKRGDQGKSPTGRGRDYQLELRADSAAFVHSTKVEKLGREGQLPSLRPRTYSGYNSDTEALKSDNPGSRTPQHANQMQRVVSPQQIPPGVERKANVAQNIQANYHIKDLQQSKQKQPTVRGRNGAETNSFAEANNVRSCQQDDEQDVQRQDHAHLRRQTQPQHINQHVRRHHSPIERRSFQRNHQDEAVDAAVRPREQHRARESSHKEQKRMFQARKGLREHDISAAESVQINEGAHGSSSSRQRGYDQEREPGKPQMKASPSLNPKHRDYEEKPGQLVVPVYPFPSQIAWTQQTNRTKYDHVHESGESTYKYGSKDEHRPRETDDVQDPVQPIRGASRSPPQQIPDRHQKLGIPEVRRSLPEQAGLVGESNGVREKGQPQESVNRAKQAREHWKERLKLERQLSRSRSRSQSPPKPRDQLDSRKTFEEEDPDPTMKDDTPPETVTETVPMVNPELQSGVTTLPVAEDTEPNDNQKLLLECYSAIISLKETSESKYQALESKYVELKSSTNPQPDYQSTSRADYESKIETLEFHQRELETVIARLEAKNREVIEESRKEESNHRSVIAQLEAKNGELVEDSRKKASQHRSVIAQLEAKNGELVEDSRTKASQHRSVIAQLEAKNGELVEDSRKKASQHQAAIAQLEAKNAELVEDSRKKASQHQAAIAQLEVKNAELINDSRGKASQHQAAIAQLEASNCELLDENKKKESQHQALEDSHLELETQVRQLEAKNFKLLDDSRKKESQHQALEDSFLELETQNRQLRKAAFETDDTYQKLRDSIERLEERNSQLSLEAQEAERLQAHCQSLEERCAELQSQFSHLEAENFKLRNECTEMESKCKVLEDKREKLEALTDEHESEKHNALDEKDNFQDKCKALETICQKLEESNSQLEAQILQAKKERDDFQSKAQSLQAQALILEVSTMELKTQSQLLQDERDTCRSQLYTAESNCTELEGSKEGFQTALQETRETCQALEESNREIARENQSLRDEKESFRSRLQELETKFREVKGFQEKLQEQNYQLEDGNQKLSIELQVVQSTMNVLEKAKNDLTEENAKLEDSNAKLRAMQKGLKDTMEEAKKEVQRMCSFAAQSRTQAVPVPTETSEVTEEMQQGIGNGFLACSSTDSSDDIHGDVEGASRLGYEVISSQEIQSFNIRFNPPERDDIIDADEGGVVGRGRDADNGRTLEDELQEKLNQLGGSSESSDGEDQYYESLDMGPPALRRPRTTSGETRKQLVKDKRTTSVTKQSLSWSGTSPTRSLPPLPPKPLPVPNRPPLPPVTRLPGKSGDHANARQYDDLEASSSDYSTGSSSNRYVEIRASQTESPQGDRQSPSSILNELLGDQEDDGQDGEIQNPHQKMLETETDPEQPVISWIDSPCSPRSRAEEDSLSGKNARRSRKATDGRLGKSSSSSPVMANLQESRDEEPMVIPEDTPRDDQPPLASDMVFYMTKSGEIPLMPPLAVKPHRHRHESTSAEEESNSIVTQSSTHTQDLLNTPSRKSRHINRKMEKSTTSKKNAKMGTPASSNDESNQCADCYFPFVFQASQQQAGGKESSQPQNLSVATRPNFRLRCDESGCGIDLGSTCTSMLARRTWDYGKKHSKHHLISNSEQSSVASVRTSPTGSTTVVAGGGNNAVQPEDATSFESNTSDNGTASTGSKPLGSAILAKRDKLRRKQGGFVQTASSSGSSQSEREASKEATKPRQVLFSFLS</sequence>
<evidence type="ECO:0000313" key="3">
    <source>
        <dbReference type="EMBL" id="CAB9528059.1"/>
    </source>
</evidence>
<evidence type="ECO:0000256" key="2">
    <source>
        <dbReference type="SAM" id="MobiDB-lite"/>
    </source>
</evidence>
<feature type="coiled-coil region" evidence="1">
    <location>
        <begin position="800"/>
        <end position="909"/>
    </location>
</feature>
<feature type="region of interest" description="Disordered" evidence="2">
    <location>
        <begin position="417"/>
        <end position="528"/>
    </location>
</feature>
<proteinExistence type="predicted"/>
<feature type="region of interest" description="Disordered" evidence="2">
    <location>
        <begin position="254"/>
        <end position="275"/>
    </location>
</feature>
<accession>A0A9N8EZU5</accession>
<feature type="compositionally biased region" description="Polar residues" evidence="2">
    <location>
        <begin position="1922"/>
        <end position="1943"/>
    </location>
</feature>
<organism evidence="3 4">
    <name type="scientific">Seminavis robusta</name>
    <dbReference type="NCBI Taxonomy" id="568900"/>
    <lineage>
        <taxon>Eukaryota</taxon>
        <taxon>Sar</taxon>
        <taxon>Stramenopiles</taxon>
        <taxon>Ochrophyta</taxon>
        <taxon>Bacillariophyta</taxon>
        <taxon>Bacillariophyceae</taxon>
        <taxon>Bacillariophycidae</taxon>
        <taxon>Naviculales</taxon>
        <taxon>Naviculaceae</taxon>
        <taxon>Seminavis</taxon>
    </lineage>
</organism>
<gene>
    <name evidence="3" type="ORF">SEMRO_2138_G316100.1</name>
</gene>
<feature type="compositionally biased region" description="Pro residues" evidence="2">
    <location>
        <begin position="1575"/>
        <end position="1596"/>
    </location>
</feature>
<dbReference type="Proteomes" id="UP001153069">
    <property type="component" value="Unassembled WGS sequence"/>
</dbReference>
<feature type="compositionally biased region" description="Basic and acidic residues" evidence="2">
    <location>
        <begin position="625"/>
        <end position="636"/>
    </location>
</feature>
<feature type="coiled-coil region" evidence="1">
    <location>
        <begin position="1272"/>
        <end position="1397"/>
    </location>
</feature>
<keyword evidence="1" id="KW-0175">Coiled coil</keyword>
<name>A0A9N8EZU5_9STRA</name>
<feature type="compositionally biased region" description="Polar residues" evidence="2">
    <location>
        <begin position="376"/>
        <end position="395"/>
    </location>
</feature>
<feature type="region of interest" description="Disordered" evidence="2">
    <location>
        <begin position="1511"/>
        <end position="1757"/>
    </location>
</feature>
<feature type="compositionally biased region" description="Basic and acidic residues" evidence="2">
    <location>
        <begin position="609"/>
        <end position="618"/>
    </location>
</feature>
<dbReference type="OrthoDB" id="1421544at2759"/>
<feature type="region of interest" description="Disordered" evidence="2">
    <location>
        <begin position="47"/>
        <end position="134"/>
    </location>
</feature>
<feature type="compositionally biased region" description="Polar residues" evidence="2">
    <location>
        <begin position="1558"/>
        <end position="1569"/>
    </location>
</feature>
<feature type="compositionally biased region" description="Low complexity" evidence="2">
    <location>
        <begin position="263"/>
        <end position="275"/>
    </location>
</feature>
<feature type="compositionally biased region" description="Polar residues" evidence="2">
    <location>
        <begin position="1796"/>
        <end position="1814"/>
    </location>
</feature>
<keyword evidence="4" id="KW-1185">Reference proteome</keyword>
<feature type="compositionally biased region" description="Polar residues" evidence="2">
    <location>
        <begin position="83"/>
        <end position="96"/>
    </location>
</feature>
<feature type="region of interest" description="Disordered" evidence="2">
    <location>
        <begin position="540"/>
        <end position="582"/>
    </location>
</feature>
<feature type="compositionally biased region" description="Basic and acidic residues" evidence="2">
    <location>
        <begin position="556"/>
        <end position="565"/>
    </location>
</feature>
<feature type="compositionally biased region" description="Polar residues" evidence="2">
    <location>
        <begin position="436"/>
        <end position="450"/>
    </location>
</feature>
<feature type="compositionally biased region" description="Polar residues" evidence="2">
    <location>
        <begin position="1959"/>
        <end position="1974"/>
    </location>
</feature>
<feature type="compositionally biased region" description="Basic and acidic residues" evidence="2">
    <location>
        <begin position="700"/>
        <end position="715"/>
    </location>
</feature>
<dbReference type="EMBL" id="CAICTM010002136">
    <property type="protein sequence ID" value="CAB9528059.1"/>
    <property type="molecule type" value="Genomic_DNA"/>
</dbReference>
<feature type="compositionally biased region" description="Polar residues" evidence="2">
    <location>
        <begin position="1635"/>
        <end position="1652"/>
    </location>
</feature>
<feature type="coiled-coil region" evidence="1">
    <location>
        <begin position="939"/>
        <end position="991"/>
    </location>
</feature>
<feature type="compositionally biased region" description="Low complexity" evidence="2">
    <location>
        <begin position="753"/>
        <end position="762"/>
    </location>
</feature>
<feature type="compositionally biased region" description="Basic and acidic residues" evidence="2">
    <location>
        <begin position="727"/>
        <end position="738"/>
    </location>
</feature>
<feature type="region of interest" description="Disordered" evidence="2">
    <location>
        <begin position="1473"/>
        <end position="1499"/>
    </location>
</feature>
<feature type="compositionally biased region" description="Basic and acidic residues" evidence="2">
    <location>
        <begin position="101"/>
        <end position="122"/>
    </location>
</feature>
<evidence type="ECO:0000313" key="4">
    <source>
        <dbReference type="Proteomes" id="UP001153069"/>
    </source>
</evidence>
<feature type="compositionally biased region" description="Low complexity" evidence="2">
    <location>
        <begin position="169"/>
        <end position="178"/>
    </location>
</feature>